<dbReference type="EMBL" id="JBHTJV010000026">
    <property type="protein sequence ID" value="MFD0917917.1"/>
    <property type="molecule type" value="Genomic_DNA"/>
</dbReference>
<feature type="transmembrane region" description="Helical" evidence="1">
    <location>
        <begin position="162"/>
        <end position="177"/>
    </location>
</feature>
<dbReference type="InterPro" id="IPR004711">
    <property type="entry name" value="Benzoate_Transporter"/>
</dbReference>
<keyword evidence="1" id="KW-0472">Membrane</keyword>
<feature type="transmembrane region" description="Helical" evidence="1">
    <location>
        <begin position="57"/>
        <end position="77"/>
    </location>
</feature>
<evidence type="ECO:0000256" key="1">
    <source>
        <dbReference type="SAM" id="Phobius"/>
    </source>
</evidence>
<feature type="transmembrane region" description="Helical" evidence="1">
    <location>
        <begin position="138"/>
        <end position="156"/>
    </location>
</feature>
<evidence type="ECO:0000313" key="2">
    <source>
        <dbReference type="EMBL" id="MFD0917917.1"/>
    </source>
</evidence>
<dbReference type="Pfam" id="PF03594">
    <property type="entry name" value="BenE"/>
    <property type="match status" value="1"/>
</dbReference>
<protein>
    <submittedName>
        <fullName evidence="2">Benzoate/H(+) symporter BenE family transporter</fullName>
    </submittedName>
</protein>
<sequence>MSATPLPPTDTQPHSLLADFSASAFTMGVLASIVGFSSSFAIVLAALAALGATPAQAATGLLAASLAMGLCGVWFALRHRAPISVAWSTPGAALLIGAPVLAGGYNEAIGAFIICALLINVTGLVKPIGEAIKRIPRPLANAMLAGILLPLCLAPFRAAAEMLFAALPIIAAWAIALRVKRLFAVPVALIVFAAVLASGITGAPELAQGARIELFPSLQPIAPIFSLSSIISVALPVYVVTMASQNIPGIAVLAVNGYDVRAGALVRDTGVISLLSAPFGAIPSNLSAIVASMCCGEDVHPDRSRRYWAALIAGLGYILMGLLAGPIAGLLLIAPASLIATVAGLALVPTLLASAGEAFAPAQDREAAGVTFLTAASGITLLGISGAFWGLVAGGLVYWLLNAYRKGAT</sequence>
<feature type="transmembrane region" description="Helical" evidence="1">
    <location>
        <begin position="84"/>
        <end position="102"/>
    </location>
</feature>
<feature type="transmembrane region" description="Helical" evidence="1">
    <location>
        <begin position="338"/>
        <end position="360"/>
    </location>
</feature>
<feature type="transmembrane region" description="Helical" evidence="1">
    <location>
        <begin position="182"/>
        <end position="201"/>
    </location>
</feature>
<feature type="transmembrane region" description="Helical" evidence="1">
    <location>
        <begin position="24"/>
        <end position="51"/>
    </location>
</feature>
<name>A0ABW3FJT9_9HYPH</name>
<comment type="caution">
    <text evidence="2">The sequence shown here is derived from an EMBL/GenBank/DDBJ whole genome shotgun (WGS) entry which is preliminary data.</text>
</comment>
<keyword evidence="3" id="KW-1185">Reference proteome</keyword>
<dbReference type="RefSeq" id="WP_377213773.1">
    <property type="nucleotide sequence ID" value="NZ_JBHTJV010000026.1"/>
</dbReference>
<dbReference type="NCBIfam" id="TIGR00843">
    <property type="entry name" value="benE"/>
    <property type="match status" value="1"/>
</dbReference>
<dbReference type="PANTHER" id="PTHR30199:SF0">
    <property type="entry name" value="INNER MEMBRANE PROTEIN YDCO"/>
    <property type="match status" value="1"/>
</dbReference>
<feature type="transmembrane region" description="Helical" evidence="1">
    <location>
        <begin position="108"/>
        <end position="126"/>
    </location>
</feature>
<feature type="transmembrane region" description="Helical" evidence="1">
    <location>
        <begin position="221"/>
        <end position="240"/>
    </location>
</feature>
<proteinExistence type="predicted"/>
<evidence type="ECO:0000313" key="3">
    <source>
        <dbReference type="Proteomes" id="UP001597101"/>
    </source>
</evidence>
<feature type="transmembrane region" description="Helical" evidence="1">
    <location>
        <begin position="307"/>
        <end position="332"/>
    </location>
</feature>
<dbReference type="Proteomes" id="UP001597101">
    <property type="component" value="Unassembled WGS sequence"/>
</dbReference>
<keyword evidence="1" id="KW-0812">Transmembrane</keyword>
<feature type="transmembrane region" description="Helical" evidence="1">
    <location>
        <begin position="372"/>
        <end position="401"/>
    </location>
</feature>
<organism evidence="2 3">
    <name type="scientific">Pseudahrensia aquimaris</name>
    <dbReference type="NCBI Taxonomy" id="744461"/>
    <lineage>
        <taxon>Bacteria</taxon>
        <taxon>Pseudomonadati</taxon>
        <taxon>Pseudomonadota</taxon>
        <taxon>Alphaproteobacteria</taxon>
        <taxon>Hyphomicrobiales</taxon>
        <taxon>Ahrensiaceae</taxon>
        <taxon>Pseudahrensia</taxon>
    </lineage>
</organism>
<keyword evidence="1" id="KW-1133">Transmembrane helix</keyword>
<dbReference type="PANTHER" id="PTHR30199">
    <property type="entry name" value="MFS FAMILY TRANSPORTER, PREDICTED SUBSTRATE BENZOATE"/>
    <property type="match status" value="1"/>
</dbReference>
<accession>A0ABW3FJT9</accession>
<gene>
    <name evidence="2" type="ORF">ACFQ14_16040</name>
</gene>
<reference evidence="3" key="1">
    <citation type="journal article" date="2019" name="Int. J. Syst. Evol. Microbiol.">
        <title>The Global Catalogue of Microorganisms (GCM) 10K type strain sequencing project: providing services to taxonomists for standard genome sequencing and annotation.</title>
        <authorList>
            <consortium name="The Broad Institute Genomics Platform"/>
            <consortium name="The Broad Institute Genome Sequencing Center for Infectious Disease"/>
            <person name="Wu L."/>
            <person name="Ma J."/>
        </authorList>
    </citation>
    <scope>NUCLEOTIDE SEQUENCE [LARGE SCALE GENOMIC DNA]</scope>
    <source>
        <strain evidence="3">CCUG 60023</strain>
    </source>
</reference>